<name>A0A0F9BRK2_9ZZZZ</name>
<gene>
    <name evidence="2" type="ORF">LCGC14_2494940</name>
</gene>
<reference evidence="2" key="1">
    <citation type="journal article" date="2015" name="Nature">
        <title>Complex archaea that bridge the gap between prokaryotes and eukaryotes.</title>
        <authorList>
            <person name="Spang A."/>
            <person name="Saw J.H."/>
            <person name="Jorgensen S.L."/>
            <person name="Zaremba-Niedzwiedzka K."/>
            <person name="Martijn J."/>
            <person name="Lind A.E."/>
            <person name="van Eijk R."/>
            <person name="Schleper C."/>
            <person name="Guy L."/>
            <person name="Ettema T.J."/>
        </authorList>
    </citation>
    <scope>NUCLEOTIDE SEQUENCE</scope>
</reference>
<feature type="non-terminal residue" evidence="2">
    <location>
        <position position="1"/>
    </location>
</feature>
<dbReference type="Pfam" id="PF00156">
    <property type="entry name" value="Pribosyltran"/>
    <property type="match status" value="1"/>
</dbReference>
<evidence type="ECO:0000259" key="1">
    <source>
        <dbReference type="Pfam" id="PF00156"/>
    </source>
</evidence>
<dbReference type="InterPro" id="IPR029057">
    <property type="entry name" value="PRTase-like"/>
</dbReference>
<dbReference type="AlphaFoldDB" id="A0A0F9BRK2"/>
<organism evidence="2">
    <name type="scientific">marine sediment metagenome</name>
    <dbReference type="NCBI Taxonomy" id="412755"/>
    <lineage>
        <taxon>unclassified sequences</taxon>
        <taxon>metagenomes</taxon>
        <taxon>ecological metagenomes</taxon>
    </lineage>
</organism>
<protein>
    <recommendedName>
        <fullName evidence="1">Phosphoribosyltransferase domain-containing protein</fullName>
    </recommendedName>
</protein>
<dbReference type="Gene3D" id="3.30.1310.20">
    <property type="entry name" value="PRTase-like"/>
    <property type="match status" value="1"/>
</dbReference>
<sequence length="182" mass="21039">QFNLNYDILIVRKIKIPYNTEAGFGALTTDGTVLINQPLLSQLDLSEKSIKDSIELTKIEINDRLKFYDKRKNLVNLYEQHIKKRSVFMLDDGLASGFTMLAAINMIKKYNPEKIFIAVPTAPLRTIDLIKPEVNEIFCPNIRDVLWFAVADAYLNWYDVPESEVFDIINNSTHYLEDSSRF</sequence>
<dbReference type="Gene3D" id="3.40.50.2020">
    <property type="match status" value="1"/>
</dbReference>
<dbReference type="CDD" id="cd06223">
    <property type="entry name" value="PRTases_typeI"/>
    <property type="match status" value="1"/>
</dbReference>
<comment type="caution">
    <text evidence="2">The sequence shown here is derived from an EMBL/GenBank/DDBJ whole genome shotgun (WGS) entry which is preliminary data.</text>
</comment>
<feature type="domain" description="Phosphoribosyltransferase" evidence="1">
    <location>
        <begin position="79"/>
        <end position="145"/>
    </location>
</feature>
<dbReference type="EMBL" id="LAZR01039638">
    <property type="protein sequence ID" value="KKL16502.1"/>
    <property type="molecule type" value="Genomic_DNA"/>
</dbReference>
<accession>A0A0F9BRK2</accession>
<dbReference type="SUPFAM" id="SSF53271">
    <property type="entry name" value="PRTase-like"/>
    <property type="match status" value="1"/>
</dbReference>
<proteinExistence type="predicted"/>
<dbReference type="InterPro" id="IPR000836">
    <property type="entry name" value="PRTase_dom"/>
</dbReference>
<evidence type="ECO:0000313" key="2">
    <source>
        <dbReference type="EMBL" id="KKL16502.1"/>
    </source>
</evidence>